<dbReference type="InterPro" id="IPR014710">
    <property type="entry name" value="RmlC-like_jellyroll"/>
</dbReference>
<dbReference type="EMBL" id="PDKO01000004">
    <property type="protein sequence ID" value="RXJ63393.1"/>
    <property type="molecule type" value="Genomic_DNA"/>
</dbReference>
<dbReference type="OrthoDB" id="9804028at2"/>
<keyword evidence="4" id="KW-1185">Reference proteome</keyword>
<gene>
    <name evidence="3" type="ORF">CRV06_06880</name>
</gene>
<dbReference type="Pfam" id="PF07883">
    <property type="entry name" value="Cupin_2"/>
    <property type="match status" value="1"/>
</dbReference>
<evidence type="ECO:0000259" key="2">
    <source>
        <dbReference type="Pfam" id="PF07883"/>
    </source>
</evidence>
<dbReference type="InterPro" id="IPR051610">
    <property type="entry name" value="GPI/OXD"/>
</dbReference>
<accession>A0A4Q0Y185</accession>
<reference evidence="3 4" key="1">
    <citation type="submission" date="2017-10" db="EMBL/GenBank/DDBJ databases">
        <title>Genomics of the genus Arcobacter.</title>
        <authorList>
            <person name="Perez-Cataluna A."/>
            <person name="Figueras M.J."/>
        </authorList>
    </citation>
    <scope>NUCLEOTIDE SEQUENCE [LARGE SCALE GENOMIC DNA]</scope>
    <source>
        <strain evidence="3 4">DSM 24636</strain>
    </source>
</reference>
<dbReference type="InterPro" id="IPR013096">
    <property type="entry name" value="Cupin_2"/>
</dbReference>
<dbReference type="PANTHER" id="PTHR35848">
    <property type="entry name" value="OXALATE-BINDING PROTEIN"/>
    <property type="match status" value="1"/>
</dbReference>
<dbReference type="PANTHER" id="PTHR35848:SF6">
    <property type="entry name" value="CUPIN TYPE-2 DOMAIN-CONTAINING PROTEIN"/>
    <property type="match status" value="1"/>
</dbReference>
<dbReference type="Proteomes" id="UP000290191">
    <property type="component" value="Unassembled WGS sequence"/>
</dbReference>
<dbReference type="InterPro" id="IPR011051">
    <property type="entry name" value="RmlC_Cupin_sf"/>
</dbReference>
<dbReference type="AlphaFoldDB" id="A0A4Q0Y185"/>
<feature type="domain" description="Cupin type-2" evidence="2">
    <location>
        <begin position="51"/>
        <end position="118"/>
    </location>
</feature>
<evidence type="ECO:0000256" key="1">
    <source>
        <dbReference type="ARBA" id="ARBA00022723"/>
    </source>
</evidence>
<proteinExistence type="predicted"/>
<protein>
    <submittedName>
        <fullName evidence="3">Cupin</fullName>
    </submittedName>
</protein>
<dbReference type="Gene3D" id="2.60.120.10">
    <property type="entry name" value="Jelly Rolls"/>
    <property type="match status" value="1"/>
</dbReference>
<dbReference type="SUPFAM" id="SSF51182">
    <property type="entry name" value="RmlC-like cupins"/>
    <property type="match status" value="1"/>
</dbReference>
<name>A0A4Q0Y185_9BACT</name>
<sequence length="144" mass="16565">MPKSFEFINVGKFEDIKDKQYILPDSKKVLEGKVFLNELMDLTGSEISLNSFAPGQYFPFDHKHKKNEELFIILKGEGEFEIDGKKMDIKEGSIIKVNPNEVRNICNTSKDTNMLYIVIQTIENSMNSKKPTEDGISVVERTKW</sequence>
<dbReference type="CDD" id="cd06985">
    <property type="entry name" value="cupin_BF4112"/>
    <property type="match status" value="1"/>
</dbReference>
<dbReference type="STRING" id="877500.GCA_000935065_00419"/>
<evidence type="ECO:0000313" key="3">
    <source>
        <dbReference type="EMBL" id="RXJ63393.1"/>
    </source>
</evidence>
<dbReference type="GO" id="GO:0046872">
    <property type="term" value="F:metal ion binding"/>
    <property type="evidence" value="ECO:0007669"/>
    <property type="project" value="UniProtKB-KW"/>
</dbReference>
<dbReference type="RefSeq" id="WP_129081890.1">
    <property type="nucleotide sequence ID" value="NZ_CP041070.1"/>
</dbReference>
<comment type="caution">
    <text evidence="3">The sequence shown here is derived from an EMBL/GenBank/DDBJ whole genome shotgun (WGS) entry which is preliminary data.</text>
</comment>
<organism evidence="3 4">
    <name type="scientific">Halarcobacter anaerophilus</name>
    <dbReference type="NCBI Taxonomy" id="877500"/>
    <lineage>
        <taxon>Bacteria</taxon>
        <taxon>Pseudomonadati</taxon>
        <taxon>Campylobacterota</taxon>
        <taxon>Epsilonproteobacteria</taxon>
        <taxon>Campylobacterales</taxon>
        <taxon>Arcobacteraceae</taxon>
        <taxon>Halarcobacter</taxon>
    </lineage>
</organism>
<evidence type="ECO:0000313" key="4">
    <source>
        <dbReference type="Proteomes" id="UP000290191"/>
    </source>
</evidence>
<keyword evidence="1" id="KW-0479">Metal-binding</keyword>